<dbReference type="EMBL" id="CP035945">
    <property type="protein sequence ID" value="QBE95349.1"/>
    <property type="molecule type" value="Genomic_DNA"/>
</dbReference>
<dbReference type="AlphaFoldDB" id="A0A4P6LTL4"/>
<name>A0A4P6LTL4_9FIRM</name>
<reference evidence="3 5" key="2">
    <citation type="submission" date="2019-04" db="EMBL/GenBank/DDBJ databases">
        <authorList>
            <person name="Schori C."/>
            <person name="Ahrens C."/>
        </authorList>
    </citation>
    <scope>NUCLEOTIDE SEQUENCE [LARGE SCALE GENOMIC DNA]</scope>
    <source>
        <strain evidence="3 5">DSM 2950</strain>
    </source>
</reference>
<reference evidence="2 4" key="1">
    <citation type="submission" date="2019-01" db="EMBL/GenBank/DDBJ databases">
        <title>PMF-metabolizing Aryl O-demethylase.</title>
        <authorList>
            <person name="Kim M."/>
        </authorList>
    </citation>
    <scope>NUCLEOTIDE SEQUENCE [LARGE SCALE GENOMIC DNA]</scope>
    <source>
        <strain evidence="2 4">PMF1</strain>
    </source>
</reference>
<dbReference type="GeneID" id="75052490"/>
<dbReference type="EMBL" id="CP039126">
    <property type="protein sequence ID" value="QMW76806.1"/>
    <property type="molecule type" value="Genomic_DNA"/>
</dbReference>
<evidence type="ECO:0000313" key="2">
    <source>
        <dbReference type="EMBL" id="QBE95349.1"/>
    </source>
</evidence>
<protein>
    <submittedName>
        <fullName evidence="2">Uncharacterized protein</fullName>
    </submittedName>
</protein>
<sequence length="78" mass="8949">MKKRILICLASSMFILSICPTIINASSDFSINTTSSINSTVLPKKDIVGYQYKKVNNIIYRRLYNFSANKPLSDWERI</sequence>
<dbReference type="KEGG" id="bpro:PMF13cell1_00870"/>
<evidence type="ECO:0000313" key="5">
    <source>
        <dbReference type="Proteomes" id="UP000515789"/>
    </source>
</evidence>
<accession>A0A4P6LTL4</accession>
<feature type="chain" id="PRO_5036356604" evidence="1">
    <location>
        <begin position="26"/>
        <end position="78"/>
    </location>
</feature>
<dbReference type="Proteomes" id="UP000289794">
    <property type="component" value="Chromosome"/>
</dbReference>
<evidence type="ECO:0000313" key="3">
    <source>
        <dbReference type="EMBL" id="QMW76806.1"/>
    </source>
</evidence>
<proteinExistence type="predicted"/>
<organism evidence="2 4">
    <name type="scientific">Blautia producta</name>
    <dbReference type="NCBI Taxonomy" id="33035"/>
    <lineage>
        <taxon>Bacteria</taxon>
        <taxon>Bacillati</taxon>
        <taxon>Bacillota</taxon>
        <taxon>Clostridia</taxon>
        <taxon>Lachnospirales</taxon>
        <taxon>Lachnospiraceae</taxon>
        <taxon>Blautia</taxon>
    </lineage>
</organism>
<dbReference type="Proteomes" id="UP000515789">
    <property type="component" value="Chromosome"/>
</dbReference>
<keyword evidence="1" id="KW-0732">Signal</keyword>
<dbReference type="RefSeq" id="WP_130179933.1">
    <property type="nucleotide sequence ID" value="NZ_AP031416.1"/>
</dbReference>
<evidence type="ECO:0000313" key="4">
    <source>
        <dbReference type="Proteomes" id="UP000289794"/>
    </source>
</evidence>
<feature type="signal peptide" evidence="1">
    <location>
        <begin position="1"/>
        <end position="25"/>
    </location>
</feature>
<gene>
    <name evidence="3" type="ORF">E5259_03895</name>
    <name evidence="2" type="ORF">PMF13cell1_00870</name>
</gene>
<evidence type="ECO:0000256" key="1">
    <source>
        <dbReference type="SAM" id="SignalP"/>
    </source>
</evidence>